<dbReference type="InterPro" id="IPR029044">
    <property type="entry name" value="Nucleotide-diphossugar_trans"/>
</dbReference>
<dbReference type="Pfam" id="PF00535">
    <property type="entry name" value="Glycos_transf_2"/>
    <property type="match status" value="1"/>
</dbReference>
<dbReference type="KEGG" id="cars:E1B03_05775"/>
<dbReference type="PANTHER" id="PTHR22916">
    <property type="entry name" value="GLYCOSYLTRANSFERASE"/>
    <property type="match status" value="1"/>
</dbReference>
<dbReference type="Proteomes" id="UP000293850">
    <property type="component" value="Chromosome"/>
</dbReference>
<evidence type="ECO:0000313" key="3">
    <source>
        <dbReference type="Proteomes" id="UP000293850"/>
    </source>
</evidence>
<evidence type="ECO:0000259" key="1">
    <source>
        <dbReference type="Pfam" id="PF00535"/>
    </source>
</evidence>
<dbReference type="Gene3D" id="3.90.550.10">
    <property type="entry name" value="Spore Coat Polysaccharide Biosynthesis Protein SpsA, Chain A"/>
    <property type="match status" value="1"/>
</dbReference>
<dbReference type="AlphaFoldDB" id="A0A4P6WIH9"/>
<protein>
    <submittedName>
        <fullName evidence="2">Glycosyltransferase</fullName>
    </submittedName>
</protein>
<dbReference type="PANTHER" id="PTHR22916:SF3">
    <property type="entry name" value="UDP-GLCNAC:BETAGAL BETA-1,3-N-ACETYLGLUCOSAMINYLTRANSFERASE-LIKE PROTEIN 1"/>
    <property type="match status" value="1"/>
</dbReference>
<dbReference type="InterPro" id="IPR001173">
    <property type="entry name" value="Glyco_trans_2-like"/>
</dbReference>
<proteinExistence type="predicted"/>
<feature type="domain" description="Glycosyltransferase 2-like" evidence="1">
    <location>
        <begin position="39"/>
        <end position="172"/>
    </location>
</feature>
<gene>
    <name evidence="2" type="ORF">E1B03_05775</name>
</gene>
<dbReference type="GO" id="GO:0016758">
    <property type="term" value="F:hexosyltransferase activity"/>
    <property type="evidence" value="ECO:0007669"/>
    <property type="project" value="UniProtKB-ARBA"/>
</dbReference>
<dbReference type="SUPFAM" id="SSF53448">
    <property type="entry name" value="Nucleotide-diphospho-sugar transferases"/>
    <property type="match status" value="1"/>
</dbReference>
<keyword evidence="3" id="KW-1185">Reference proteome</keyword>
<keyword evidence="2" id="KW-0808">Transferase</keyword>
<reference evidence="2 3" key="1">
    <citation type="submission" date="2019-03" db="EMBL/GenBank/DDBJ databases">
        <title>Complete genome sequence of an arsenate-respiring bacteria, Citrobacter sp. LY-1.</title>
        <authorList>
            <person name="Wang H."/>
            <person name="Liu Y."/>
            <person name="Li Q."/>
            <person name="Huang J."/>
        </authorList>
    </citation>
    <scope>NUCLEOTIDE SEQUENCE [LARGE SCALE GENOMIC DNA]</scope>
    <source>
        <strain evidence="2 3">LY-1</strain>
    </source>
</reference>
<evidence type="ECO:0000313" key="2">
    <source>
        <dbReference type="EMBL" id="QBM21963.1"/>
    </source>
</evidence>
<accession>A0A4P6WIH9</accession>
<dbReference type="EMBL" id="CP037864">
    <property type="protein sequence ID" value="QBM21963.1"/>
    <property type="molecule type" value="Genomic_DNA"/>
</dbReference>
<organism evidence="2 3">
    <name type="scientific">Citrobacter arsenatis</name>
    <dbReference type="NCBI Taxonomy" id="2546350"/>
    <lineage>
        <taxon>Bacteria</taxon>
        <taxon>Pseudomonadati</taxon>
        <taxon>Pseudomonadota</taxon>
        <taxon>Gammaproteobacteria</taxon>
        <taxon>Enterobacterales</taxon>
        <taxon>Enterobacteriaceae</taxon>
        <taxon>Citrobacter</taxon>
    </lineage>
</organism>
<name>A0A4P6WIH9_9ENTR</name>
<sequence>MLRPGSKAIRCCSVCNRSYLVDNTIIFARDYAMPTPLVSIIVTSYNHDAFLEEALDSVFNQTWKNTEVIIVDDASTDRSVEIIKKYQQKYNCKTILRETNYYSQKDKTGDKPIIEAMNMATGKYIAVVDSDDLIVPTKISHQVNVLEKNPHCVMCYSAIQVIMPDGSRFPYSDIFLDGDVFHHLLVSGNLSLYIGSLIRREAYLKIERSDPQLVQEDWDMFLKLSRQGHFISTQRLVAYYRRHDNNTWYRKDNSKLMYRNRMMILNQWKHEDAWVEAMNSRWKQYAHPDHTLVKEDIDELLIERPTDPLLHFQGFIVAVHNKDVTKAQYHIVQAIIYCDVRLEILPQLYFAALKSITDNKIKNTILSSLKSRLPDQYQQISAKFSQDLQ</sequence>